<evidence type="ECO:0000313" key="3">
    <source>
        <dbReference type="EMBL" id="ATP18510.1"/>
    </source>
</evidence>
<evidence type="ECO:0000256" key="1">
    <source>
        <dbReference type="SAM" id="Coils"/>
    </source>
</evidence>
<gene>
    <name evidence="3" type="ORF">BV87_08970</name>
</gene>
<accession>A0A2D1R0Y8</accession>
<protein>
    <recommendedName>
        <fullName evidence="5">TIGR02594 family protein</fullName>
    </recommendedName>
</protein>
<dbReference type="EMBL" id="CP020925">
    <property type="protein sequence ID" value="ATP18510.1"/>
    <property type="molecule type" value="Genomic_DNA"/>
</dbReference>
<dbReference type="Proteomes" id="UP000037029">
    <property type="component" value="Chromosome"/>
</dbReference>
<feature type="transmembrane region" description="Helical" evidence="2">
    <location>
        <begin position="49"/>
        <end position="73"/>
    </location>
</feature>
<dbReference type="AlphaFoldDB" id="A0A2D1R0Y8"/>
<dbReference type="InterPro" id="IPR013423">
    <property type="entry name" value="CHP02594"/>
</dbReference>
<organism evidence="3 4">
    <name type="scientific">Sphingobium yanoikuyae</name>
    <name type="common">Sphingomonas yanoikuyae</name>
    <dbReference type="NCBI Taxonomy" id="13690"/>
    <lineage>
        <taxon>Bacteria</taxon>
        <taxon>Pseudomonadati</taxon>
        <taxon>Pseudomonadota</taxon>
        <taxon>Alphaproteobacteria</taxon>
        <taxon>Sphingomonadales</taxon>
        <taxon>Sphingomonadaceae</taxon>
        <taxon>Sphingobium</taxon>
    </lineage>
</organism>
<feature type="coiled-coil region" evidence="1">
    <location>
        <begin position="20"/>
        <end position="47"/>
    </location>
</feature>
<keyword evidence="2" id="KW-0472">Membrane</keyword>
<keyword evidence="2" id="KW-1133">Transmembrane helix</keyword>
<evidence type="ECO:0008006" key="5">
    <source>
        <dbReference type="Google" id="ProtNLM"/>
    </source>
</evidence>
<evidence type="ECO:0000256" key="2">
    <source>
        <dbReference type="SAM" id="Phobius"/>
    </source>
</evidence>
<evidence type="ECO:0000313" key="4">
    <source>
        <dbReference type="Proteomes" id="UP000037029"/>
    </source>
</evidence>
<proteinExistence type="predicted"/>
<sequence length="313" mass="34008">MNDQDRLARSKIAIDARLKRRDQQLAREQLELQKADFELRKRTATADGFHFLLTPTGVVLMGAALGLIGTALGKAADYAIKRRELETNIILKSSDVPSNADVNVQARQRALNLLWFAQAGYIALSDDYLSKLRATANVDEGQAVPPPVIASTASATNYTAEDASLVEAATKTKAAAWMRVAQGEIGQREIPGPESNPRIVAYNKAAGLPADDAVPWVGSFMCWTFKQVGKPCPAAPGRALSWENWGREIEDPVLGAIVIMQRDTRLGAGSGAVGFYLSEKPQSVRVLMGNAYDQVTAINFPRAQVKSYRLPPD</sequence>
<reference evidence="3 4" key="1">
    <citation type="submission" date="2017-04" db="EMBL/GenBank/DDBJ databases">
        <title>Characterization, genome and methylation analysis of a phthalic acid esters degrading strain Sphingobium yanoikuyae SHJ.</title>
        <authorList>
            <person name="Feng L."/>
        </authorList>
    </citation>
    <scope>NUCLEOTIDE SEQUENCE [LARGE SCALE GENOMIC DNA]</scope>
    <source>
        <strain evidence="3 4">SHJ</strain>
    </source>
</reference>
<dbReference type="NCBIfam" id="TIGR02594">
    <property type="entry name" value="TIGR02594 family protein"/>
    <property type="match status" value="1"/>
</dbReference>
<keyword evidence="2" id="KW-0812">Transmembrane</keyword>
<keyword evidence="1" id="KW-0175">Coiled coil</keyword>
<name>A0A2D1R0Y8_SPHYA</name>
<dbReference type="RefSeq" id="WP_048938270.1">
    <property type="nucleotide sequence ID" value="NZ_CP020925.1"/>
</dbReference>